<protein>
    <recommendedName>
        <fullName evidence="4">Glycosyltransferase</fullName>
    </recommendedName>
</protein>
<dbReference type="PANTHER" id="PTHR46401">
    <property type="entry name" value="GLYCOSYLTRANSFERASE WBBK-RELATED"/>
    <property type="match status" value="1"/>
</dbReference>
<dbReference type="PANTHER" id="PTHR46401:SF2">
    <property type="entry name" value="GLYCOSYLTRANSFERASE WBBK-RELATED"/>
    <property type="match status" value="1"/>
</dbReference>
<dbReference type="EMBL" id="QKSB01000001">
    <property type="protein sequence ID" value="PZE18488.1"/>
    <property type="molecule type" value="Genomic_DNA"/>
</dbReference>
<evidence type="ECO:0000313" key="3">
    <source>
        <dbReference type="Proteomes" id="UP000249248"/>
    </source>
</evidence>
<gene>
    <name evidence="2" type="ORF">DNU06_01250</name>
</gene>
<sequence length="390" mass="45532">MEQKQKLFVMLSRVPFPLDKGDKLRAYHQLKVLSDKYEVYLSCLTDQKVDDATRIALSEVSFEYRIYPLNKWVIFWNLCKGLVSQKPIQIHYFYQNRIHRKIQNEIERIQPDFIYCQLIRVAEYVKDYHHIPKTLDYMDAFSMGMKRRRDAGRGLTRFLTNIEYQRLKQYENRIFDYFDHHTIISEQDRAHIPHPNHEEIQIVKNGIDASFFNFNYQGEVLYDFVFVGNLSYAPNIACCEYILEELMPRLLKLNPTIKGLFAGTSPHEKIISKAKNYPQITISGWMPDIKNAYASAKICIAPLFIGTGLQNKLLEAMAIGVPCVTTSMANNALNATPQKEILIADTATAFIEQMEFLWTHEEEKSQLVKAANVFVKKQFNWKTSTEKIPF</sequence>
<dbReference type="Gene3D" id="3.40.50.2000">
    <property type="entry name" value="Glycogen Phosphorylase B"/>
    <property type="match status" value="2"/>
</dbReference>
<dbReference type="Pfam" id="PF13692">
    <property type="entry name" value="Glyco_trans_1_4"/>
    <property type="match status" value="1"/>
</dbReference>
<dbReference type="CDD" id="cd03801">
    <property type="entry name" value="GT4_PimA-like"/>
    <property type="match status" value="1"/>
</dbReference>
<comment type="caution">
    <text evidence="2">The sequence shown here is derived from an EMBL/GenBank/DDBJ whole genome shotgun (WGS) entry which is preliminary data.</text>
</comment>
<evidence type="ECO:0000313" key="2">
    <source>
        <dbReference type="EMBL" id="PZE18488.1"/>
    </source>
</evidence>
<dbReference type="SUPFAM" id="SSF53756">
    <property type="entry name" value="UDP-Glycosyltransferase/glycogen phosphorylase"/>
    <property type="match status" value="1"/>
</dbReference>
<keyword evidence="1" id="KW-0808">Transferase</keyword>
<proteinExistence type="predicted"/>
<name>A0A2W1NUN8_9FLAO</name>
<reference evidence="2 3" key="1">
    <citation type="submission" date="2018-06" db="EMBL/GenBank/DDBJ databases">
        <title>The draft genome sequence of Crocinitomix sp. SM1701.</title>
        <authorList>
            <person name="Zhang X."/>
        </authorList>
    </citation>
    <scope>NUCLEOTIDE SEQUENCE [LARGE SCALE GENOMIC DNA]</scope>
    <source>
        <strain evidence="2 3">SM1701</strain>
    </source>
</reference>
<organism evidence="2 3">
    <name type="scientific">Putridiphycobacter roseus</name>
    <dbReference type="NCBI Taxonomy" id="2219161"/>
    <lineage>
        <taxon>Bacteria</taxon>
        <taxon>Pseudomonadati</taxon>
        <taxon>Bacteroidota</taxon>
        <taxon>Flavobacteriia</taxon>
        <taxon>Flavobacteriales</taxon>
        <taxon>Crocinitomicaceae</taxon>
        <taxon>Putridiphycobacter</taxon>
    </lineage>
</organism>
<dbReference type="OrthoDB" id="9807209at2"/>
<dbReference type="RefSeq" id="WP_111061388.1">
    <property type="nucleotide sequence ID" value="NZ_JBHUCU010000007.1"/>
</dbReference>
<keyword evidence="3" id="KW-1185">Reference proteome</keyword>
<accession>A0A2W1NUN8</accession>
<evidence type="ECO:0000256" key="1">
    <source>
        <dbReference type="ARBA" id="ARBA00022679"/>
    </source>
</evidence>
<dbReference type="AlphaFoldDB" id="A0A2W1NUN8"/>
<evidence type="ECO:0008006" key="4">
    <source>
        <dbReference type="Google" id="ProtNLM"/>
    </source>
</evidence>
<dbReference type="GO" id="GO:0016757">
    <property type="term" value="F:glycosyltransferase activity"/>
    <property type="evidence" value="ECO:0007669"/>
    <property type="project" value="TreeGrafter"/>
</dbReference>
<dbReference type="GO" id="GO:0009103">
    <property type="term" value="P:lipopolysaccharide biosynthetic process"/>
    <property type="evidence" value="ECO:0007669"/>
    <property type="project" value="TreeGrafter"/>
</dbReference>
<dbReference type="Proteomes" id="UP000249248">
    <property type="component" value="Unassembled WGS sequence"/>
</dbReference>